<accession>A0A5B7HAW8</accession>
<evidence type="ECO:0000256" key="1">
    <source>
        <dbReference type="SAM" id="MobiDB-lite"/>
    </source>
</evidence>
<dbReference type="EMBL" id="VSRR010025980">
    <property type="protein sequence ID" value="MPC67253.1"/>
    <property type="molecule type" value="Genomic_DNA"/>
</dbReference>
<sequence>MALEASWADGELLPPSEEEVEVWEGEEEALEEAVEHVLCVSSCLSCTVVVAVSPVFFAPSSCLSAPFMCSTPSPGCGWVISSRPSTEASQWDSPCVSVAGGYDFPSSLMEGDSELRKTSLVVLDAHSSFYYYSCCSAFSVDSRASAEQLVTTTSAAVTQPELAPCRPLTHLVKTWGECDCDFSKTFEASHSLAQTRTRHTDFHALPSETRPSFTATLGKATDHSRQPTRGRGSTSITESRVQRGSGSGRAWAGGCARHEVESETERDAGDGEAEG</sequence>
<evidence type="ECO:0000313" key="3">
    <source>
        <dbReference type="Proteomes" id="UP000324222"/>
    </source>
</evidence>
<feature type="compositionally biased region" description="Basic and acidic residues" evidence="1">
    <location>
        <begin position="256"/>
        <end position="269"/>
    </location>
</feature>
<reference evidence="2 3" key="1">
    <citation type="submission" date="2019-05" db="EMBL/GenBank/DDBJ databases">
        <title>Another draft genome of Portunus trituberculatus and its Hox gene families provides insights of decapod evolution.</title>
        <authorList>
            <person name="Jeong J.-H."/>
            <person name="Song I."/>
            <person name="Kim S."/>
            <person name="Choi T."/>
            <person name="Kim D."/>
            <person name="Ryu S."/>
            <person name="Kim W."/>
        </authorList>
    </citation>
    <scope>NUCLEOTIDE SEQUENCE [LARGE SCALE GENOMIC DNA]</scope>
    <source>
        <tissue evidence="2">Muscle</tissue>
    </source>
</reference>
<comment type="caution">
    <text evidence="2">The sequence shown here is derived from an EMBL/GenBank/DDBJ whole genome shotgun (WGS) entry which is preliminary data.</text>
</comment>
<dbReference type="Proteomes" id="UP000324222">
    <property type="component" value="Unassembled WGS sequence"/>
</dbReference>
<organism evidence="2 3">
    <name type="scientific">Portunus trituberculatus</name>
    <name type="common">Swimming crab</name>
    <name type="synonym">Neptunus trituberculatus</name>
    <dbReference type="NCBI Taxonomy" id="210409"/>
    <lineage>
        <taxon>Eukaryota</taxon>
        <taxon>Metazoa</taxon>
        <taxon>Ecdysozoa</taxon>
        <taxon>Arthropoda</taxon>
        <taxon>Crustacea</taxon>
        <taxon>Multicrustacea</taxon>
        <taxon>Malacostraca</taxon>
        <taxon>Eumalacostraca</taxon>
        <taxon>Eucarida</taxon>
        <taxon>Decapoda</taxon>
        <taxon>Pleocyemata</taxon>
        <taxon>Brachyura</taxon>
        <taxon>Eubrachyura</taxon>
        <taxon>Portunoidea</taxon>
        <taxon>Portunidae</taxon>
        <taxon>Portuninae</taxon>
        <taxon>Portunus</taxon>
    </lineage>
</organism>
<evidence type="ECO:0000313" key="2">
    <source>
        <dbReference type="EMBL" id="MPC67253.1"/>
    </source>
</evidence>
<dbReference type="AlphaFoldDB" id="A0A5B7HAW8"/>
<name>A0A5B7HAW8_PORTR</name>
<keyword evidence="3" id="KW-1185">Reference proteome</keyword>
<protein>
    <submittedName>
        <fullName evidence="2">Uncharacterized protein</fullName>
    </submittedName>
</protein>
<feature type="region of interest" description="Disordered" evidence="1">
    <location>
        <begin position="204"/>
        <end position="275"/>
    </location>
</feature>
<proteinExistence type="predicted"/>
<gene>
    <name evidence="2" type="ORF">E2C01_061427</name>
</gene>